<feature type="domain" description="TIR" evidence="16">
    <location>
        <begin position="788"/>
        <end position="929"/>
    </location>
</feature>
<accession>A0A672FJH0</accession>
<evidence type="ECO:0000256" key="3">
    <source>
        <dbReference type="ARBA" id="ARBA00022588"/>
    </source>
</evidence>
<protein>
    <submittedName>
        <fullName evidence="17">Toll-like receptor 13</fullName>
    </submittedName>
</protein>
<keyword evidence="3" id="KW-0399">Innate immunity</keyword>
<feature type="chain" id="PRO_5025441688" evidence="15">
    <location>
        <begin position="23"/>
        <end position="953"/>
    </location>
</feature>
<dbReference type="PANTHER" id="PTHR24365:SF522">
    <property type="entry name" value="LOW QUALITY PROTEIN: TOLL-LIKE RECEPTOR 13-RELATED"/>
    <property type="match status" value="1"/>
</dbReference>
<evidence type="ECO:0000256" key="6">
    <source>
        <dbReference type="ARBA" id="ARBA00022729"/>
    </source>
</evidence>
<dbReference type="InterPro" id="IPR000483">
    <property type="entry name" value="Cys-rich_flank_reg_C"/>
</dbReference>
<dbReference type="GeneID" id="115409343"/>
<keyword evidence="11" id="KW-0675">Receptor</keyword>
<dbReference type="PANTHER" id="PTHR24365">
    <property type="entry name" value="TOLL-LIKE RECEPTOR"/>
    <property type="match status" value="1"/>
</dbReference>
<evidence type="ECO:0000256" key="13">
    <source>
        <dbReference type="ARBA" id="ARBA00023198"/>
    </source>
</evidence>
<reference evidence="17" key="1">
    <citation type="submission" date="2019-06" db="EMBL/GenBank/DDBJ databases">
        <authorList>
            <consortium name="Wellcome Sanger Institute Data Sharing"/>
        </authorList>
    </citation>
    <scope>NUCLEOTIDE SEQUENCE [LARGE SCALE GENOMIC DNA]</scope>
</reference>
<dbReference type="Proteomes" id="UP000472267">
    <property type="component" value="Chromosome 22"/>
</dbReference>
<keyword evidence="13" id="KW-0395">Inflammatory response</keyword>
<keyword evidence="9" id="KW-1133">Transmembrane helix</keyword>
<dbReference type="Gene3D" id="3.40.50.10140">
    <property type="entry name" value="Toll/interleukin-1 receptor homology (TIR) domain"/>
    <property type="match status" value="1"/>
</dbReference>
<dbReference type="Ensembl" id="ENSSFAT00005006950.1">
    <property type="protein sequence ID" value="ENSSFAP00005006613.1"/>
    <property type="gene ID" value="ENSSFAG00005003993.1"/>
</dbReference>
<dbReference type="GO" id="GO:0002224">
    <property type="term" value="P:toll-like receptor signaling pathway"/>
    <property type="evidence" value="ECO:0007669"/>
    <property type="project" value="TreeGrafter"/>
</dbReference>
<dbReference type="GO" id="GO:0045087">
    <property type="term" value="P:innate immune response"/>
    <property type="evidence" value="ECO:0007669"/>
    <property type="project" value="UniProtKB-KW"/>
</dbReference>
<dbReference type="SMART" id="SM00365">
    <property type="entry name" value="LRR_SD22"/>
    <property type="match status" value="6"/>
</dbReference>
<dbReference type="SUPFAM" id="SSF52058">
    <property type="entry name" value="L domain-like"/>
    <property type="match status" value="2"/>
</dbReference>
<dbReference type="InterPro" id="IPR003591">
    <property type="entry name" value="Leu-rich_rpt_typical-subtyp"/>
</dbReference>
<dbReference type="FunFam" id="3.80.10.10:FF:001164">
    <property type="entry name" value="GH01279p"/>
    <property type="match status" value="1"/>
</dbReference>
<dbReference type="RefSeq" id="XP_029976344.1">
    <property type="nucleotide sequence ID" value="XM_030120484.1"/>
</dbReference>
<dbReference type="FunFam" id="3.40.50.10140:FF:000001">
    <property type="entry name" value="Toll-like receptor 2"/>
    <property type="match status" value="1"/>
</dbReference>
<evidence type="ECO:0000256" key="8">
    <source>
        <dbReference type="ARBA" id="ARBA00022859"/>
    </source>
</evidence>
<proteinExistence type="inferred from homology"/>
<dbReference type="Pfam" id="PF13855">
    <property type="entry name" value="LRR_8"/>
    <property type="match status" value="4"/>
</dbReference>
<evidence type="ECO:0000256" key="11">
    <source>
        <dbReference type="ARBA" id="ARBA00023170"/>
    </source>
</evidence>
<reference evidence="17" key="3">
    <citation type="submission" date="2025-09" db="UniProtKB">
        <authorList>
            <consortium name="Ensembl"/>
        </authorList>
    </citation>
    <scope>IDENTIFICATION</scope>
</reference>
<name>A0A672FJH0_SALFA</name>
<evidence type="ECO:0000259" key="16">
    <source>
        <dbReference type="PROSITE" id="PS50104"/>
    </source>
</evidence>
<keyword evidence="10" id="KW-0472">Membrane</keyword>
<evidence type="ECO:0000313" key="17">
    <source>
        <dbReference type="Ensembl" id="ENSSFAP00005006613.1"/>
    </source>
</evidence>
<evidence type="ECO:0000256" key="12">
    <source>
        <dbReference type="ARBA" id="ARBA00023180"/>
    </source>
</evidence>
<dbReference type="InterPro" id="IPR035897">
    <property type="entry name" value="Toll_tir_struct_dom_sf"/>
</dbReference>
<dbReference type="PRINTS" id="PR00019">
    <property type="entry name" value="LEURICHRPT"/>
</dbReference>
<reference evidence="17" key="2">
    <citation type="submission" date="2025-08" db="UniProtKB">
        <authorList>
            <consortium name="Ensembl"/>
        </authorList>
    </citation>
    <scope>IDENTIFICATION</scope>
</reference>
<keyword evidence="12" id="KW-0325">Glycoprotein</keyword>
<dbReference type="OMA" id="QRTCKPT"/>
<keyword evidence="7" id="KW-0677">Repeat</keyword>
<evidence type="ECO:0000256" key="14">
    <source>
        <dbReference type="SAM" id="MobiDB-lite"/>
    </source>
</evidence>
<feature type="signal peptide" evidence="15">
    <location>
        <begin position="1"/>
        <end position="22"/>
    </location>
</feature>
<dbReference type="OrthoDB" id="1421090at2759"/>
<dbReference type="AlphaFoldDB" id="A0A672FJH0"/>
<dbReference type="InterPro" id="IPR032675">
    <property type="entry name" value="LRR_dom_sf"/>
</dbReference>
<comment type="subcellular location">
    <subcellularLocation>
        <location evidence="1">Membrane</location>
        <topology evidence="1">Single-pass type I membrane protein</topology>
    </subcellularLocation>
</comment>
<dbReference type="PROSITE" id="PS50104">
    <property type="entry name" value="TIR"/>
    <property type="match status" value="1"/>
</dbReference>
<keyword evidence="6 15" id="KW-0732">Signal</keyword>
<dbReference type="InterPro" id="IPR000157">
    <property type="entry name" value="TIR_dom"/>
</dbReference>
<dbReference type="SMART" id="SM00255">
    <property type="entry name" value="TIR"/>
    <property type="match status" value="1"/>
</dbReference>
<evidence type="ECO:0000256" key="9">
    <source>
        <dbReference type="ARBA" id="ARBA00022989"/>
    </source>
</evidence>
<evidence type="ECO:0000256" key="15">
    <source>
        <dbReference type="SAM" id="SignalP"/>
    </source>
</evidence>
<dbReference type="GO" id="GO:0006954">
    <property type="term" value="P:inflammatory response"/>
    <property type="evidence" value="ECO:0007669"/>
    <property type="project" value="UniProtKB-KW"/>
</dbReference>
<dbReference type="SUPFAM" id="SSF52200">
    <property type="entry name" value="Toll/Interleukin receptor TIR domain"/>
    <property type="match status" value="1"/>
</dbReference>
<dbReference type="InterPro" id="IPR001611">
    <property type="entry name" value="Leu-rich_rpt"/>
</dbReference>
<evidence type="ECO:0000256" key="5">
    <source>
        <dbReference type="ARBA" id="ARBA00022692"/>
    </source>
</evidence>
<evidence type="ECO:0000313" key="18">
    <source>
        <dbReference type="Proteomes" id="UP000472267"/>
    </source>
</evidence>
<feature type="region of interest" description="Disordered" evidence="14">
    <location>
        <begin position="933"/>
        <end position="953"/>
    </location>
</feature>
<dbReference type="Pfam" id="PF01582">
    <property type="entry name" value="TIR"/>
    <property type="match status" value="1"/>
</dbReference>
<evidence type="ECO:0000256" key="2">
    <source>
        <dbReference type="ARBA" id="ARBA00009634"/>
    </source>
</evidence>
<gene>
    <name evidence="17" type="primary">LOC115409343</name>
</gene>
<sequence length="953" mass="108175">MAPSRLLLLASQLLLLLGFSQPYFLTNCSLSHGSSPVWAVAVDCGGRQLLSVPADLPPGTTSLFFSYNRLQAVSRLDFRSMRRLRRLVLSYNRIARVEQGSFLHQGALETLDLSYNLLCNLTENMFQGLSNLTRLDLSSNQIRVLHPIVFRLLTSVHTVLLESNLLRRVEDVQPLLLLPNIHSLKLASNLFTSFQSSDLPLTQSSALETLDLSSCRLLESFGITTPVFPCLRCLDLSMSGVQSGLRWDVTNRTFLRSVSQLSFNEPLLPLDNVLHVLQSLDSLAEVQLNYVEDWIRGGLLDTLCLIPTLRTLVLVYNHLGRSTLGLARCSQLSILDLSWTYLRTLPEGSVRSMKRLKVLRLQTNFLTEVPKDVGRLVSLRTLDLNDNLISELRCGDFGDAAGLTDLDLGTNRIAKLDGCAFQNLTRLRTLDLSHNLLWTYGGTFRTGLQSLERLDLSRGFLFILHNGDFQGLRSLRYLDVSSDHIGRVQQKAFGGLKDLETLTVSIPLDYECNFRGLRRLRNLTVYLSTDRGQTRPPRASPQALYELRSLKTFTVVCRGFHFGIPLEPPEELLQTMPGLEAFAAINAFTSAPRPDTFRYLPRLQNLTLGKTDLSDLEPELFHFVPDLQTLDLSETSLRSLDFLSGADLFRLRSLSLRDNRLVTVNHTVLRSLPALVQLDLTGNPFACDCSNAAFIEWAKTNNQTQVVNAHEYGCAFPPSRHGARLMDFDTQSCFLDLGLVCFASSGALVVLTLLASFVHHFLRWQMLYAYRLFLAFLYDRRRKRAGPERYDAFVSYNVHDEDWVYRHLLPELEGRQGWRLCLHHRDFQPGRPILENITDAIYSSRKTLCVVSRRYLQSEWCSREVQMASFRLFDEQKDVLVLLFLEDIPSRYLSPYHRMRRLVKRRTYLSWTQAASHPGLFWDNVRRALETGDGPGQDAALLTGVPDPRQGPE</sequence>
<dbReference type="Gene3D" id="3.80.10.10">
    <property type="entry name" value="Ribonuclease Inhibitor"/>
    <property type="match status" value="4"/>
</dbReference>
<evidence type="ECO:0000256" key="1">
    <source>
        <dbReference type="ARBA" id="ARBA00004479"/>
    </source>
</evidence>
<dbReference type="SMART" id="SM00369">
    <property type="entry name" value="LRR_TYP"/>
    <property type="match status" value="14"/>
</dbReference>
<dbReference type="InParanoid" id="A0A672FJH0"/>
<keyword evidence="8" id="KW-0391">Immunity</keyword>
<organism evidence="17 18">
    <name type="scientific">Salarias fasciatus</name>
    <name type="common">Jewelled blenny</name>
    <name type="synonym">Blennius fasciatus</name>
    <dbReference type="NCBI Taxonomy" id="181472"/>
    <lineage>
        <taxon>Eukaryota</taxon>
        <taxon>Metazoa</taxon>
        <taxon>Chordata</taxon>
        <taxon>Craniata</taxon>
        <taxon>Vertebrata</taxon>
        <taxon>Euteleostomi</taxon>
        <taxon>Actinopterygii</taxon>
        <taxon>Neopterygii</taxon>
        <taxon>Teleostei</taxon>
        <taxon>Neoteleostei</taxon>
        <taxon>Acanthomorphata</taxon>
        <taxon>Ovalentaria</taxon>
        <taxon>Blenniimorphae</taxon>
        <taxon>Blenniiformes</taxon>
        <taxon>Blennioidei</taxon>
        <taxon>Blenniidae</taxon>
        <taxon>Salariinae</taxon>
        <taxon>Salarias</taxon>
    </lineage>
</organism>
<keyword evidence="4" id="KW-0433">Leucine-rich repeat</keyword>
<dbReference type="SMART" id="SM00082">
    <property type="entry name" value="LRRCT"/>
    <property type="match status" value="1"/>
</dbReference>
<keyword evidence="5" id="KW-0812">Transmembrane</keyword>
<evidence type="ECO:0000256" key="7">
    <source>
        <dbReference type="ARBA" id="ARBA00022737"/>
    </source>
</evidence>
<evidence type="ECO:0000256" key="4">
    <source>
        <dbReference type="ARBA" id="ARBA00022614"/>
    </source>
</evidence>
<dbReference type="GO" id="GO:0038023">
    <property type="term" value="F:signaling receptor activity"/>
    <property type="evidence" value="ECO:0007669"/>
    <property type="project" value="TreeGrafter"/>
</dbReference>
<evidence type="ECO:0000256" key="10">
    <source>
        <dbReference type="ARBA" id="ARBA00023136"/>
    </source>
</evidence>
<dbReference type="FunFam" id="3.80.10.10:FF:000770">
    <property type="entry name" value="Uncharacterized protein"/>
    <property type="match status" value="1"/>
</dbReference>
<keyword evidence="18" id="KW-1185">Reference proteome</keyword>
<dbReference type="PROSITE" id="PS51450">
    <property type="entry name" value="LRR"/>
    <property type="match status" value="2"/>
</dbReference>
<comment type="similarity">
    <text evidence="2">Belongs to the Toll-like receptor family.</text>
</comment>
<dbReference type="PRINTS" id="PR01537">
    <property type="entry name" value="INTRLKN1R1F"/>
</dbReference>
<dbReference type="GO" id="GO:0005886">
    <property type="term" value="C:plasma membrane"/>
    <property type="evidence" value="ECO:0007669"/>
    <property type="project" value="TreeGrafter"/>
</dbReference>